<dbReference type="Gene3D" id="3.30.70.640">
    <property type="entry name" value="Molybdopterin cofactor biosynthesis C (MoaC) domain"/>
    <property type="match status" value="1"/>
</dbReference>
<dbReference type="PANTHER" id="PTHR22960">
    <property type="entry name" value="MOLYBDOPTERIN COFACTOR SYNTHESIS PROTEIN A"/>
    <property type="match status" value="1"/>
</dbReference>
<sequence length="163" mass="17788">MKKDPAPQTKPARPGPTQLSHVDETGRARMVNVSDKPHQRRRAVATGVLLCQPATLRALRKNALPKGDVLTVAQIAGIHAAKRTADLIPLCHPLALTHVAVEFRVRRDRIEITCTAETTGPTGVEMEALTGVSVAALTLYDMCKAVDRTMRIDQIRLLEKTKA</sequence>
<evidence type="ECO:0000256" key="4">
    <source>
        <dbReference type="SAM" id="MobiDB-lite"/>
    </source>
</evidence>
<dbReference type="EC" id="4.6.1.17" evidence="6"/>
<dbReference type="NCBIfam" id="NF006870">
    <property type="entry name" value="PRK09364.1"/>
    <property type="match status" value="1"/>
</dbReference>
<evidence type="ECO:0000256" key="2">
    <source>
        <dbReference type="ARBA" id="ARBA00023150"/>
    </source>
</evidence>
<reference evidence="6 7" key="1">
    <citation type="submission" date="2020-02" db="EMBL/GenBank/DDBJ databases">
        <title>Draft genome sequence of Limisphaera ngatamarikiensis NGM72.4T, a thermophilic Verrucomicrobia grouped in subdivision 3.</title>
        <authorList>
            <person name="Carere C.R."/>
            <person name="Steen J."/>
            <person name="Hugenholtz P."/>
            <person name="Stott M.B."/>
        </authorList>
    </citation>
    <scope>NUCLEOTIDE SEQUENCE [LARGE SCALE GENOMIC DNA]</scope>
    <source>
        <strain evidence="6 7">NGM72.4</strain>
    </source>
</reference>
<name>A0A6M1RZQ9_9BACT</name>
<dbReference type="GO" id="GO:0006777">
    <property type="term" value="P:Mo-molybdopterin cofactor biosynthetic process"/>
    <property type="evidence" value="ECO:0007669"/>
    <property type="project" value="UniProtKB-KW"/>
</dbReference>
<organism evidence="6 7">
    <name type="scientific">Limisphaera ngatamarikiensis</name>
    <dbReference type="NCBI Taxonomy" id="1324935"/>
    <lineage>
        <taxon>Bacteria</taxon>
        <taxon>Pseudomonadati</taxon>
        <taxon>Verrucomicrobiota</taxon>
        <taxon>Verrucomicrobiia</taxon>
        <taxon>Limisphaerales</taxon>
        <taxon>Limisphaeraceae</taxon>
        <taxon>Limisphaera</taxon>
    </lineage>
</organism>
<dbReference type="Proteomes" id="UP000477311">
    <property type="component" value="Unassembled WGS sequence"/>
</dbReference>
<dbReference type="NCBIfam" id="TIGR00581">
    <property type="entry name" value="moaC"/>
    <property type="match status" value="1"/>
</dbReference>
<keyword evidence="2" id="KW-0501">Molybdenum cofactor biosynthesis</keyword>
<dbReference type="GO" id="GO:0061799">
    <property type="term" value="F:cyclic pyranopterin monophosphate synthase activity"/>
    <property type="evidence" value="ECO:0007669"/>
    <property type="project" value="UniProtKB-EC"/>
</dbReference>
<protein>
    <submittedName>
        <fullName evidence="6">Cyclic pyranopterin monophosphate synthase MoaC</fullName>
        <ecNumber evidence="6">4.6.1.17</ecNumber>
    </submittedName>
</protein>
<dbReference type="RefSeq" id="WP_165108625.1">
    <property type="nucleotide sequence ID" value="NZ_JAAKYA010000082.1"/>
</dbReference>
<dbReference type="SUPFAM" id="SSF55040">
    <property type="entry name" value="Molybdenum cofactor biosynthesis protein C, MoaC"/>
    <property type="match status" value="1"/>
</dbReference>
<keyword evidence="7" id="KW-1185">Reference proteome</keyword>
<keyword evidence="6" id="KW-0456">Lyase</keyword>
<evidence type="ECO:0000259" key="5">
    <source>
        <dbReference type="Pfam" id="PF01967"/>
    </source>
</evidence>
<dbReference type="Pfam" id="PF01967">
    <property type="entry name" value="MoaC"/>
    <property type="match status" value="1"/>
</dbReference>
<evidence type="ECO:0000256" key="3">
    <source>
        <dbReference type="ARBA" id="ARBA00055087"/>
    </source>
</evidence>
<dbReference type="AlphaFoldDB" id="A0A6M1RZQ9"/>
<dbReference type="InterPro" id="IPR050105">
    <property type="entry name" value="MoCo_biosynth_MoaA/MoaC"/>
</dbReference>
<feature type="region of interest" description="Disordered" evidence="4">
    <location>
        <begin position="1"/>
        <end position="21"/>
    </location>
</feature>
<dbReference type="EMBL" id="JAAKYA010000082">
    <property type="protein sequence ID" value="NGO40242.1"/>
    <property type="molecule type" value="Genomic_DNA"/>
</dbReference>
<evidence type="ECO:0000313" key="6">
    <source>
        <dbReference type="EMBL" id="NGO40242.1"/>
    </source>
</evidence>
<gene>
    <name evidence="6" type="primary">moaC</name>
    <name evidence="6" type="ORF">G4L39_12680</name>
</gene>
<comment type="pathway">
    <text evidence="1">Cofactor biosynthesis; molybdopterin biosynthesis.</text>
</comment>
<dbReference type="InterPro" id="IPR002820">
    <property type="entry name" value="Mopterin_CF_biosynth-C_dom"/>
</dbReference>
<evidence type="ECO:0000256" key="1">
    <source>
        <dbReference type="ARBA" id="ARBA00005046"/>
    </source>
</evidence>
<dbReference type="UniPathway" id="UPA00344"/>
<dbReference type="InterPro" id="IPR023045">
    <property type="entry name" value="MoaC"/>
</dbReference>
<comment type="caution">
    <text evidence="6">The sequence shown here is derived from an EMBL/GenBank/DDBJ whole genome shotgun (WGS) entry which is preliminary data.</text>
</comment>
<feature type="domain" description="Molybdopterin cofactor biosynthesis C (MoaC)" evidence="5">
    <location>
        <begin position="30"/>
        <end position="162"/>
    </location>
</feature>
<dbReference type="CDD" id="cd00528">
    <property type="entry name" value="MoaC"/>
    <property type="match status" value="1"/>
</dbReference>
<comment type="function">
    <text evidence="3">Catalyzes the conversion of (8S)-3',8-cyclo-7,8-dihydroguanosine 5'-triphosphate to cyclic pyranopterin monophosphate (cPMP).</text>
</comment>
<accession>A0A6M1RZQ9</accession>
<dbReference type="InterPro" id="IPR036522">
    <property type="entry name" value="MoaC_sf"/>
</dbReference>
<evidence type="ECO:0000313" key="7">
    <source>
        <dbReference type="Proteomes" id="UP000477311"/>
    </source>
</evidence>
<proteinExistence type="predicted"/>